<proteinExistence type="predicted"/>
<dbReference type="Pfam" id="PF13641">
    <property type="entry name" value="Glyco_tranf_2_3"/>
    <property type="match status" value="1"/>
</dbReference>
<gene>
    <name evidence="1" type="ORF">E3O46_12490</name>
</gene>
<dbReference type="Proteomes" id="UP000297604">
    <property type="component" value="Unassembled WGS sequence"/>
</dbReference>
<dbReference type="CDD" id="cd04186">
    <property type="entry name" value="GT_2_like_c"/>
    <property type="match status" value="1"/>
</dbReference>
<dbReference type="Gene3D" id="3.90.550.10">
    <property type="entry name" value="Spore Coat Polysaccharide Biosynthesis Protein SpsA, Chain A"/>
    <property type="match status" value="1"/>
</dbReference>
<accession>A0ABY2IKT8</accession>
<comment type="caution">
    <text evidence="1">The sequence shown here is derived from an EMBL/GenBank/DDBJ whole genome shotgun (WGS) entry which is preliminary data.</text>
</comment>
<evidence type="ECO:0000313" key="2">
    <source>
        <dbReference type="Proteomes" id="UP000297604"/>
    </source>
</evidence>
<dbReference type="InterPro" id="IPR029044">
    <property type="entry name" value="Nucleotide-diphossugar_trans"/>
</dbReference>
<protein>
    <submittedName>
        <fullName evidence="1">Glycosyltransferase family 2 protein</fullName>
    </submittedName>
</protein>
<sequence length="296" mass="31439">MAVAAKSQSTTAHVAVVTVSYGSGRVLGDFLGSLGSALTGPLHIVVADNKVLEGDTTVSGLAHAAHAEYLPLADNLGYGHAINQALKTLPAEIDWVVVSNPDIVARAGAIDTLLKSVGDDAKIAAIGPGILTSAGEVYPSARVIPSLRTGIGHGLFALVWPNNPWSRSYRQQGAASVSRRDAGWLSGAFLMVRRSVLDELGGFDEGYFMYFEDVDLGFRIGKLGLRNVYEPLATVVHSGAHSTQDDNARMIRAHHASAERFLSKKYSGPLLLPVRLLLAAGLRLRAAVSERRHPTS</sequence>
<dbReference type="SUPFAM" id="SSF53448">
    <property type="entry name" value="Nucleotide-diphospho-sugar transferases"/>
    <property type="match status" value="1"/>
</dbReference>
<dbReference type="PANTHER" id="PTHR43179">
    <property type="entry name" value="RHAMNOSYLTRANSFERASE WBBL"/>
    <property type="match status" value="1"/>
</dbReference>
<organism evidence="1 2">
    <name type="scientific">Cryobacterium glucosi</name>
    <dbReference type="NCBI Taxonomy" id="1259175"/>
    <lineage>
        <taxon>Bacteria</taxon>
        <taxon>Bacillati</taxon>
        <taxon>Actinomycetota</taxon>
        <taxon>Actinomycetes</taxon>
        <taxon>Micrococcales</taxon>
        <taxon>Microbacteriaceae</taxon>
        <taxon>Cryobacterium</taxon>
    </lineage>
</organism>
<keyword evidence="2" id="KW-1185">Reference proteome</keyword>
<dbReference type="EMBL" id="SOFS01000025">
    <property type="protein sequence ID" value="TFC19406.1"/>
    <property type="molecule type" value="Genomic_DNA"/>
</dbReference>
<dbReference type="PANTHER" id="PTHR43179:SF7">
    <property type="entry name" value="RHAMNOSYLTRANSFERASE WBBL"/>
    <property type="match status" value="1"/>
</dbReference>
<evidence type="ECO:0000313" key="1">
    <source>
        <dbReference type="EMBL" id="TFC19406.1"/>
    </source>
</evidence>
<reference evidence="1 2" key="1">
    <citation type="submission" date="2019-03" db="EMBL/GenBank/DDBJ databases">
        <title>Genomics of glacier-inhabiting Cryobacterium strains.</title>
        <authorList>
            <person name="Liu Q."/>
            <person name="Xin Y.-H."/>
        </authorList>
    </citation>
    <scope>NUCLEOTIDE SEQUENCE [LARGE SCALE GENOMIC DNA]</scope>
    <source>
        <strain evidence="1 2">MDB1-5</strain>
    </source>
</reference>
<name>A0ABY2IKT8_9MICO</name>